<organism evidence="1 2">
    <name type="scientific">Aeromonas veronii</name>
    <dbReference type="NCBI Taxonomy" id="654"/>
    <lineage>
        <taxon>Bacteria</taxon>
        <taxon>Pseudomonadati</taxon>
        <taxon>Pseudomonadota</taxon>
        <taxon>Gammaproteobacteria</taxon>
        <taxon>Aeromonadales</taxon>
        <taxon>Aeromonadaceae</taxon>
        <taxon>Aeromonas</taxon>
    </lineage>
</organism>
<gene>
    <name evidence="1" type="ORF">AERO8C_170015</name>
</gene>
<evidence type="ECO:0000313" key="2">
    <source>
        <dbReference type="Proteomes" id="UP000439123"/>
    </source>
</evidence>
<protein>
    <submittedName>
        <fullName evidence="1">Uncharacterized protein</fullName>
    </submittedName>
</protein>
<reference evidence="1 2" key="1">
    <citation type="submission" date="2019-10" db="EMBL/GenBank/DDBJ databases">
        <authorList>
            <person name="Karimi E."/>
        </authorList>
    </citation>
    <scope>NUCLEOTIDE SEQUENCE [LARGE SCALE GENOMIC DNA]</scope>
    <source>
        <strain evidence="1">Aeromonas sp. 8C</strain>
    </source>
</reference>
<accession>A0A653L0H7</accession>
<sequence length="59" mass="6442">MVPPIPATWPTADVAGGQKADGVQHYGLDDGYEVLASFYVTQATVWFPNPSRCWWASVS</sequence>
<name>A0A653L0H7_AERVE</name>
<dbReference type="AlphaFoldDB" id="A0A653L0H7"/>
<dbReference type="EMBL" id="CABWLC010000009">
    <property type="protein sequence ID" value="VXA84304.1"/>
    <property type="molecule type" value="Genomic_DNA"/>
</dbReference>
<proteinExistence type="predicted"/>
<dbReference type="Proteomes" id="UP000439123">
    <property type="component" value="Unassembled WGS sequence"/>
</dbReference>
<evidence type="ECO:0000313" key="1">
    <source>
        <dbReference type="EMBL" id="VXA84304.1"/>
    </source>
</evidence>